<feature type="transmembrane region" description="Helical" evidence="7">
    <location>
        <begin position="207"/>
        <end position="228"/>
    </location>
</feature>
<feature type="domain" description="EamA" evidence="8">
    <location>
        <begin position="6"/>
        <end position="136"/>
    </location>
</feature>
<dbReference type="InterPro" id="IPR050638">
    <property type="entry name" value="AA-Vitamin_Transporters"/>
</dbReference>
<name>A0ABY4CHK5_9BACL</name>
<feature type="transmembrane region" description="Helical" evidence="7">
    <location>
        <begin position="240"/>
        <end position="259"/>
    </location>
</feature>
<evidence type="ECO:0000313" key="10">
    <source>
        <dbReference type="Proteomes" id="UP000830167"/>
    </source>
</evidence>
<protein>
    <submittedName>
        <fullName evidence="9">DMT family transporter</fullName>
    </submittedName>
</protein>
<feature type="transmembrane region" description="Helical" evidence="7">
    <location>
        <begin position="120"/>
        <end position="136"/>
    </location>
</feature>
<reference evidence="9" key="1">
    <citation type="submission" date="2021-12" db="EMBL/GenBank/DDBJ databases">
        <title>Alicyclobacillaceae gen. nov., sp. nov., isolated from chalcocite enrichment system.</title>
        <authorList>
            <person name="Jiang Z."/>
        </authorList>
    </citation>
    <scope>NUCLEOTIDE SEQUENCE</scope>
    <source>
        <strain evidence="9">MYW30-H2</strain>
    </source>
</reference>
<organism evidence="9 10">
    <name type="scientific">Fodinisporobacter ferrooxydans</name>
    <dbReference type="NCBI Taxonomy" id="2901836"/>
    <lineage>
        <taxon>Bacteria</taxon>
        <taxon>Bacillati</taxon>
        <taxon>Bacillota</taxon>
        <taxon>Bacilli</taxon>
        <taxon>Bacillales</taxon>
        <taxon>Alicyclobacillaceae</taxon>
        <taxon>Fodinisporobacter</taxon>
    </lineage>
</organism>
<dbReference type="Pfam" id="PF00892">
    <property type="entry name" value="EamA"/>
    <property type="match status" value="2"/>
</dbReference>
<keyword evidence="6 7" id="KW-0472">Membrane</keyword>
<feature type="transmembrane region" description="Helical" evidence="7">
    <location>
        <begin position="94"/>
        <end position="113"/>
    </location>
</feature>
<evidence type="ECO:0000259" key="8">
    <source>
        <dbReference type="Pfam" id="PF00892"/>
    </source>
</evidence>
<feature type="transmembrane region" description="Helical" evidence="7">
    <location>
        <begin position="32"/>
        <end position="52"/>
    </location>
</feature>
<comment type="subcellular location">
    <subcellularLocation>
        <location evidence="1">Cell membrane</location>
        <topology evidence="1">Multi-pass membrane protein</topology>
    </subcellularLocation>
</comment>
<dbReference type="PANTHER" id="PTHR32322">
    <property type="entry name" value="INNER MEMBRANE TRANSPORTER"/>
    <property type="match status" value="1"/>
</dbReference>
<accession>A0ABY4CHK5</accession>
<sequence length="298" mass="32632">MLLNYVGMLFCIVVWGSNFVASSWLVQQFSPLALAAIRLSLTSVFLVISALLMHKFSVLSKKHLVYLLLSGFFGTLINQVCFFKAVTYTSPTESALIMSLTPIATCAFAYFILKEQITPRMVIGSMIAIMGVYVLIARGTGLIHPSLGDAYAFGAMLSFSFNQVIIRKLTLYLDTFIVTVYCTILGTGMFIPLAMMTTPSPSIGHTFMDWLILILSGIMSQGVCGLIWNRNMAQVGASKASILTDLQPFVAMVTGYVFLGLPITFIQLLGGCLIILGVIFSTVRFRIRKKNHTASIGI</sequence>
<feature type="domain" description="EamA" evidence="8">
    <location>
        <begin position="147"/>
        <end position="282"/>
    </location>
</feature>
<dbReference type="InterPro" id="IPR000620">
    <property type="entry name" value="EamA_dom"/>
</dbReference>
<feature type="transmembrane region" description="Helical" evidence="7">
    <location>
        <begin position="7"/>
        <end position="26"/>
    </location>
</feature>
<dbReference type="SUPFAM" id="SSF103481">
    <property type="entry name" value="Multidrug resistance efflux transporter EmrE"/>
    <property type="match status" value="2"/>
</dbReference>
<comment type="similarity">
    <text evidence="2">Belongs to the EamA transporter family.</text>
</comment>
<keyword evidence="10" id="KW-1185">Reference proteome</keyword>
<evidence type="ECO:0000256" key="4">
    <source>
        <dbReference type="ARBA" id="ARBA00022692"/>
    </source>
</evidence>
<keyword evidence="5 7" id="KW-1133">Transmembrane helix</keyword>
<dbReference type="InterPro" id="IPR037185">
    <property type="entry name" value="EmrE-like"/>
</dbReference>
<keyword evidence="3" id="KW-1003">Cell membrane</keyword>
<evidence type="ECO:0000313" key="9">
    <source>
        <dbReference type="EMBL" id="UOF89998.1"/>
    </source>
</evidence>
<feature type="transmembrane region" description="Helical" evidence="7">
    <location>
        <begin position="265"/>
        <end position="283"/>
    </location>
</feature>
<feature type="transmembrane region" description="Helical" evidence="7">
    <location>
        <begin position="64"/>
        <end position="88"/>
    </location>
</feature>
<dbReference type="Proteomes" id="UP000830167">
    <property type="component" value="Chromosome"/>
</dbReference>
<gene>
    <name evidence="9" type="ORF">LSG31_19345</name>
</gene>
<evidence type="ECO:0000256" key="2">
    <source>
        <dbReference type="ARBA" id="ARBA00007362"/>
    </source>
</evidence>
<feature type="transmembrane region" description="Helical" evidence="7">
    <location>
        <begin position="171"/>
        <end position="195"/>
    </location>
</feature>
<evidence type="ECO:0000256" key="6">
    <source>
        <dbReference type="ARBA" id="ARBA00023136"/>
    </source>
</evidence>
<dbReference type="PANTHER" id="PTHR32322:SF18">
    <property type="entry name" value="S-ADENOSYLMETHIONINE_S-ADENOSYLHOMOCYSTEINE TRANSPORTER"/>
    <property type="match status" value="1"/>
</dbReference>
<keyword evidence="4 7" id="KW-0812">Transmembrane</keyword>
<dbReference type="RefSeq" id="WP_347436692.1">
    <property type="nucleotide sequence ID" value="NZ_CP089291.1"/>
</dbReference>
<proteinExistence type="inferred from homology"/>
<evidence type="ECO:0000256" key="7">
    <source>
        <dbReference type="SAM" id="Phobius"/>
    </source>
</evidence>
<evidence type="ECO:0000256" key="1">
    <source>
        <dbReference type="ARBA" id="ARBA00004651"/>
    </source>
</evidence>
<evidence type="ECO:0000256" key="5">
    <source>
        <dbReference type="ARBA" id="ARBA00022989"/>
    </source>
</evidence>
<dbReference type="EMBL" id="CP089291">
    <property type="protein sequence ID" value="UOF89998.1"/>
    <property type="molecule type" value="Genomic_DNA"/>
</dbReference>
<evidence type="ECO:0000256" key="3">
    <source>
        <dbReference type="ARBA" id="ARBA00022475"/>
    </source>
</evidence>
<feature type="transmembrane region" description="Helical" evidence="7">
    <location>
        <begin position="142"/>
        <end position="159"/>
    </location>
</feature>